<protein>
    <recommendedName>
        <fullName evidence="4">Transposase</fullName>
    </recommendedName>
</protein>
<proteinExistence type="predicted"/>
<name>A0A4P6KSX8_9BURK</name>
<evidence type="ECO:0000313" key="2">
    <source>
        <dbReference type="EMBL" id="QBE61990.1"/>
    </source>
</evidence>
<keyword evidence="3" id="KW-1185">Reference proteome</keyword>
<dbReference type="RefSeq" id="WP_130185127.1">
    <property type="nucleotide sequence ID" value="NZ_CP035913.1"/>
</dbReference>
<evidence type="ECO:0000256" key="1">
    <source>
        <dbReference type="SAM" id="MobiDB-lite"/>
    </source>
</evidence>
<dbReference type="EMBL" id="CP035913">
    <property type="protein sequence ID" value="QBE61990.1"/>
    <property type="molecule type" value="Genomic_DNA"/>
</dbReference>
<dbReference type="Proteomes" id="UP000290637">
    <property type="component" value="Chromosome"/>
</dbReference>
<gene>
    <name evidence="2" type="ORF">EWM63_02475</name>
</gene>
<dbReference type="OrthoDB" id="8759626at2"/>
<reference evidence="2 3" key="1">
    <citation type="submission" date="2019-02" db="EMBL/GenBank/DDBJ databases">
        <title>Draft Genome Sequences of Six Type Strains of the Genus Massilia.</title>
        <authorList>
            <person name="Miess H."/>
            <person name="Frediansyhah A."/>
            <person name="Gross H."/>
        </authorList>
    </citation>
    <scope>NUCLEOTIDE SEQUENCE [LARGE SCALE GENOMIC DNA]</scope>
    <source>
        <strain evidence="2 3">DSM 17473</strain>
    </source>
</reference>
<dbReference type="KEGG" id="plue:EWM63_02475"/>
<dbReference type="AlphaFoldDB" id="A0A4P6KSX8"/>
<feature type="region of interest" description="Disordered" evidence="1">
    <location>
        <begin position="1"/>
        <end position="23"/>
    </location>
</feature>
<evidence type="ECO:0008006" key="4">
    <source>
        <dbReference type="Google" id="ProtNLM"/>
    </source>
</evidence>
<sequence>MKPALGKGQAMHEHEQREPMLRSDAAKAAIIDEALRLCESEGIDGAIRHMEQHQLDRATILRVLCSPKFHR</sequence>
<evidence type="ECO:0000313" key="3">
    <source>
        <dbReference type="Proteomes" id="UP000290637"/>
    </source>
</evidence>
<organism evidence="2 3">
    <name type="scientific">Pseudoduganella lutea</name>
    <dbReference type="NCBI Taxonomy" id="321985"/>
    <lineage>
        <taxon>Bacteria</taxon>
        <taxon>Pseudomonadati</taxon>
        <taxon>Pseudomonadota</taxon>
        <taxon>Betaproteobacteria</taxon>
        <taxon>Burkholderiales</taxon>
        <taxon>Oxalobacteraceae</taxon>
        <taxon>Telluria group</taxon>
        <taxon>Pseudoduganella</taxon>
    </lineage>
</organism>
<accession>A0A4P6KSX8</accession>
<feature type="compositionally biased region" description="Basic and acidic residues" evidence="1">
    <location>
        <begin position="10"/>
        <end position="23"/>
    </location>
</feature>